<accession>A0A8J6TBJ9</accession>
<dbReference type="Proteomes" id="UP000614424">
    <property type="component" value="Unassembled WGS sequence"/>
</dbReference>
<dbReference type="AlphaFoldDB" id="A0A8J6TBJ9"/>
<sequence length="246" mass="27411">MKKRIVSAMCIVLSFFFMQDRVEGAWWDKGLEILKPLGGETVAVKPGAGEIGQAFKEALRIGSDTVVQQLGKTDGFNSDPKIHIPLPEELDTVKKVLSKIGMSQAVDDLELKLNRAAEDATPKAKELFRQAITEMTFEDVMTIYEGPEDSATQYFRSKMSPSLKETMQPLVEDSMSQVGVVQAYDNVIGQYRTMPFVPDVKADLTDHVVQKGIDGIFYYLAQEEAAIRQNPAKQTTDLLKRVFGVK</sequence>
<organism evidence="1 2">
    <name type="scientific">Candidatus Desulfobia pelagia</name>
    <dbReference type="NCBI Taxonomy" id="2841692"/>
    <lineage>
        <taxon>Bacteria</taxon>
        <taxon>Pseudomonadati</taxon>
        <taxon>Thermodesulfobacteriota</taxon>
        <taxon>Desulfobulbia</taxon>
        <taxon>Desulfobulbales</taxon>
        <taxon>Desulfobulbaceae</taxon>
        <taxon>Candidatus Desulfobia</taxon>
    </lineage>
</organism>
<comment type="caution">
    <text evidence="1">The sequence shown here is derived from an EMBL/GenBank/DDBJ whole genome shotgun (WGS) entry which is preliminary data.</text>
</comment>
<dbReference type="EMBL" id="JACNJZ010000062">
    <property type="protein sequence ID" value="MBC8316956.1"/>
    <property type="molecule type" value="Genomic_DNA"/>
</dbReference>
<evidence type="ECO:0000313" key="1">
    <source>
        <dbReference type="EMBL" id="MBC8316956.1"/>
    </source>
</evidence>
<dbReference type="InterPro" id="IPR025245">
    <property type="entry name" value="DUF4197"/>
</dbReference>
<evidence type="ECO:0000313" key="2">
    <source>
        <dbReference type="Proteomes" id="UP000614424"/>
    </source>
</evidence>
<proteinExistence type="predicted"/>
<reference evidence="1 2" key="1">
    <citation type="submission" date="2020-08" db="EMBL/GenBank/DDBJ databases">
        <title>Bridging the membrane lipid divide: bacteria of the FCB group superphylum have the potential to synthesize archaeal ether lipids.</title>
        <authorList>
            <person name="Villanueva L."/>
            <person name="Von Meijenfeldt F.A.B."/>
            <person name="Westbye A.B."/>
            <person name="Yadav S."/>
            <person name="Hopmans E.C."/>
            <person name="Dutilh B.E."/>
            <person name="Sinninghe Damste J.S."/>
        </authorList>
    </citation>
    <scope>NUCLEOTIDE SEQUENCE [LARGE SCALE GENOMIC DNA]</scope>
    <source>
        <strain evidence="1">NIOZ-UU47</strain>
    </source>
</reference>
<name>A0A8J6TBJ9_9BACT</name>
<protein>
    <submittedName>
        <fullName evidence="1">DUF4197 domain-containing protein</fullName>
    </submittedName>
</protein>
<dbReference type="Pfam" id="PF13852">
    <property type="entry name" value="DUF4197"/>
    <property type="match status" value="1"/>
</dbReference>
<gene>
    <name evidence="1" type="ORF">H8E41_03555</name>
</gene>